<reference evidence="1" key="1">
    <citation type="journal article" date="2021" name="Proc. Natl. Acad. Sci. U.S.A.">
        <title>Global biogeography of chemosynthetic symbionts reveals both localized and globally distributed symbiont groups. .</title>
        <authorList>
            <person name="Osvatic J.T."/>
            <person name="Wilkins L.G.E."/>
            <person name="Leibrecht L."/>
            <person name="Leray M."/>
            <person name="Zauner S."/>
            <person name="Polzin J."/>
            <person name="Camacho Y."/>
            <person name="Gros O."/>
            <person name="van Gils J.A."/>
            <person name="Eisen J.A."/>
            <person name="Petersen J.M."/>
            <person name="Yuen B."/>
        </authorList>
    </citation>
    <scope>NUCLEOTIDE SEQUENCE</scope>
    <source>
        <strain evidence="1">MAGclacostrist055</strain>
    </source>
</reference>
<dbReference type="Proteomes" id="UP000886674">
    <property type="component" value="Unassembled WGS sequence"/>
</dbReference>
<protein>
    <recommendedName>
        <fullName evidence="3">Translocation protein TolB</fullName>
    </recommendedName>
</protein>
<dbReference type="EMBL" id="JAEPCR010000166">
    <property type="protein sequence ID" value="MCG7980867.1"/>
    <property type="molecule type" value="Genomic_DNA"/>
</dbReference>
<name>A0A9E4NPX8_9GAMM</name>
<evidence type="ECO:0000313" key="2">
    <source>
        <dbReference type="Proteomes" id="UP000886674"/>
    </source>
</evidence>
<gene>
    <name evidence="1" type="ORF">JAY77_22310</name>
</gene>
<comment type="caution">
    <text evidence="1">The sequence shown here is derived from an EMBL/GenBank/DDBJ whole genome shotgun (WGS) entry which is preliminary data.</text>
</comment>
<proteinExistence type="predicted"/>
<accession>A0A9E4NPX8</accession>
<dbReference type="SUPFAM" id="SSF82171">
    <property type="entry name" value="DPP6 N-terminal domain-like"/>
    <property type="match status" value="1"/>
</dbReference>
<dbReference type="Gene3D" id="2.130.10.10">
    <property type="entry name" value="YVTN repeat-like/Quinoprotein amine dehydrogenase"/>
    <property type="match status" value="1"/>
</dbReference>
<dbReference type="InterPro" id="IPR015943">
    <property type="entry name" value="WD40/YVTN_repeat-like_dom_sf"/>
</dbReference>
<dbReference type="AlphaFoldDB" id="A0A9E4NPX8"/>
<organism evidence="1 2">
    <name type="scientific">Candidatus Thiodiazotropha taylori</name>
    <dbReference type="NCBI Taxonomy" id="2792791"/>
    <lineage>
        <taxon>Bacteria</taxon>
        <taxon>Pseudomonadati</taxon>
        <taxon>Pseudomonadota</taxon>
        <taxon>Gammaproteobacteria</taxon>
        <taxon>Chromatiales</taxon>
        <taxon>Sedimenticolaceae</taxon>
        <taxon>Candidatus Thiodiazotropha</taxon>
    </lineage>
</organism>
<evidence type="ECO:0000313" key="1">
    <source>
        <dbReference type="EMBL" id="MCG7980867.1"/>
    </source>
</evidence>
<sequence>MDIQRRLFCFCLLFSPLINSKENTAHDCLQVNIKTTDIYYEVNTVTDFNKHHIHSYFDLNPDNPSGNDLLCFRFSDQVPGLGDIIINRGFDPKKALVIAKGISGTAHEAALQQWLTDEIIAYVDNTKENVTTEIVSSNAKHLMRITGGLRSANSRTMLGLFSSHELRRPKKKLTQEFVRVIDLKSGVIQLNIVLDDLLQEEALNNILKNVTGYKIKHPKWSPDGNHFLFVLFNNKRLEYGPRTILILSDRDGNNISYIGENIHHPVWGRTGNNIYYFKGEGKEQTLYKYDITMRYSAPVMRRMTGDHINVHPSGKLFVVDKVTRSKSRDGQILLLNDAGEILTRLSYQGDNISYRKRLHSHPIWSRDGCSVFANIIENGVRGVVKIDFN</sequence>
<evidence type="ECO:0008006" key="3">
    <source>
        <dbReference type="Google" id="ProtNLM"/>
    </source>
</evidence>